<feature type="region of interest" description="Disordered" evidence="7">
    <location>
        <begin position="1"/>
        <end position="41"/>
    </location>
</feature>
<dbReference type="Pfam" id="PF00622">
    <property type="entry name" value="SPRY"/>
    <property type="match status" value="1"/>
</dbReference>
<dbReference type="SMART" id="SM01288">
    <property type="entry name" value="FISNA"/>
    <property type="match status" value="1"/>
</dbReference>
<dbReference type="GO" id="GO:0005524">
    <property type="term" value="F:ATP binding"/>
    <property type="evidence" value="ECO:0007669"/>
    <property type="project" value="UniProtKB-KW"/>
</dbReference>
<dbReference type="InterPro" id="IPR043136">
    <property type="entry name" value="B30.2/SPRY_sf"/>
</dbReference>
<dbReference type="SUPFAM" id="SSF52047">
    <property type="entry name" value="RNI-like"/>
    <property type="match status" value="1"/>
</dbReference>
<dbReference type="Pfam" id="PF14484">
    <property type="entry name" value="FISNA"/>
    <property type="match status" value="1"/>
</dbReference>
<dbReference type="SUPFAM" id="SSF52540">
    <property type="entry name" value="P-loop containing nucleoside triphosphate hydrolases"/>
    <property type="match status" value="1"/>
</dbReference>
<dbReference type="Ensembl" id="ENSCCRT00010115053.1">
    <property type="protein sequence ID" value="ENSCCRP00010103556.1"/>
    <property type="gene ID" value="ENSCCRG00010045608.1"/>
</dbReference>
<dbReference type="InterPro" id="IPR006574">
    <property type="entry name" value="PRY"/>
</dbReference>
<dbReference type="InterPro" id="IPR003877">
    <property type="entry name" value="SPRY_dom"/>
</dbReference>
<dbReference type="Proteomes" id="UP000694427">
    <property type="component" value="Unplaced"/>
</dbReference>
<feature type="domain" description="NACHT" evidence="9">
    <location>
        <begin position="243"/>
        <end position="376"/>
    </location>
</feature>
<dbReference type="InterPro" id="IPR007111">
    <property type="entry name" value="NACHT_NTPase"/>
</dbReference>
<feature type="region of interest" description="Disordered" evidence="7">
    <location>
        <begin position="79"/>
        <end position="100"/>
    </location>
</feature>
<keyword evidence="4" id="KW-0677">Repeat</keyword>
<dbReference type="InterPro" id="IPR051261">
    <property type="entry name" value="NLR"/>
</dbReference>
<reference evidence="10" key="1">
    <citation type="submission" date="2025-08" db="UniProtKB">
        <authorList>
            <consortium name="Ensembl"/>
        </authorList>
    </citation>
    <scope>IDENTIFICATION</scope>
</reference>
<proteinExistence type="predicted"/>
<comment type="subcellular location">
    <subcellularLocation>
        <location evidence="1">Cytoplasm</location>
    </subcellularLocation>
</comment>
<evidence type="ECO:0000256" key="6">
    <source>
        <dbReference type="ARBA" id="ARBA00022840"/>
    </source>
</evidence>
<dbReference type="InterPro" id="IPR041267">
    <property type="entry name" value="NLRP_HD2"/>
</dbReference>
<dbReference type="InterPro" id="IPR041075">
    <property type="entry name" value="NOD1/2_WH"/>
</dbReference>
<name>A0A8C1PB15_CYPCA</name>
<keyword evidence="2" id="KW-0963">Cytoplasm</keyword>
<dbReference type="PROSITE" id="PS50188">
    <property type="entry name" value="B302_SPRY"/>
    <property type="match status" value="1"/>
</dbReference>
<dbReference type="InterPro" id="IPR001611">
    <property type="entry name" value="Leu-rich_rpt"/>
</dbReference>
<dbReference type="Pfam" id="PF17779">
    <property type="entry name" value="WHD_NOD2"/>
    <property type="match status" value="1"/>
</dbReference>
<dbReference type="InterPro" id="IPR032675">
    <property type="entry name" value="LRR_dom_sf"/>
</dbReference>
<dbReference type="Pfam" id="PF13765">
    <property type="entry name" value="PRY"/>
    <property type="match status" value="1"/>
</dbReference>
<dbReference type="PROSITE" id="PS50837">
    <property type="entry name" value="NACHT"/>
    <property type="match status" value="1"/>
</dbReference>
<dbReference type="InterPro" id="IPR027417">
    <property type="entry name" value="P-loop_NTPase"/>
</dbReference>
<dbReference type="SMART" id="SM00589">
    <property type="entry name" value="PRY"/>
    <property type="match status" value="1"/>
</dbReference>
<dbReference type="InterPro" id="IPR029495">
    <property type="entry name" value="NACHT-assoc"/>
</dbReference>
<evidence type="ECO:0000313" key="10">
    <source>
        <dbReference type="Ensembl" id="ENSCCRP00010103556.1"/>
    </source>
</evidence>
<dbReference type="Pfam" id="PF17776">
    <property type="entry name" value="NLRC4_HD2"/>
    <property type="match status" value="1"/>
</dbReference>
<evidence type="ECO:0000256" key="4">
    <source>
        <dbReference type="ARBA" id="ARBA00022737"/>
    </source>
</evidence>
<organism evidence="10 11">
    <name type="scientific">Cyprinus carpio</name>
    <name type="common">Common carp</name>
    <dbReference type="NCBI Taxonomy" id="7962"/>
    <lineage>
        <taxon>Eukaryota</taxon>
        <taxon>Metazoa</taxon>
        <taxon>Chordata</taxon>
        <taxon>Craniata</taxon>
        <taxon>Vertebrata</taxon>
        <taxon>Euteleostomi</taxon>
        <taxon>Actinopterygii</taxon>
        <taxon>Neopterygii</taxon>
        <taxon>Teleostei</taxon>
        <taxon>Ostariophysi</taxon>
        <taxon>Cypriniformes</taxon>
        <taxon>Cyprinidae</taxon>
        <taxon>Cyprininae</taxon>
        <taxon>Cyprinus</taxon>
    </lineage>
</organism>
<keyword evidence="5" id="KW-0547">Nucleotide-binding</keyword>
<sequence length="1118" mass="127353">MEPVNTTNMKDMTEKKSTILQKKPIKRKYSGTTRKLEDPPKENIFEKKKVSQMDKCSKRSRIENGNSVQTQFGNVALQRHDNIPQHNNNNNRSTSLRRSSIQNSDQYLQDFGINLKNGGTVVAPNILGSTIAGDVTVNQNVISHVSRCTSINKEEILQGVKKKMKSRMMKESESILEGSLQQSVSLNKIYTQLFIINDESDPINKEHEIWQIETTNDLNTPGQIVINYNEILKPRLGENRTMKIVLTKGIAGIGKTVTVQKFVYDWASGKANQDLELAFLLPFRELNLREGENQSLFDLLCAFYPEFKEARPISDWICDRKVLFILDGLDEYKKELSFQTSILSDVTKEAPLDVLLANLLRGKLLPSAHLWITSRPVAAEQLPSEIFRQGYVTQIRGFTDEQKEEYFTRQFEDPDLTKTVTCHLKSHKSLWILCHIPLFCWISSVVLKTIIKSPSSNKSPNKDRDMPSNQTEMYIHYLLIQTGLSHNKYQGKNVSPEDALIQYKGLIKKLAALAYWKLKEQNAIFSKEDLRKYYITPDEALRYPGIITCVSESNFGYNRTKFFSFVHLSVQEFFAALFGFHEFLSGNQDSLELTKVKKGQKSNLSDFLKSVIDVAVESKNEHLDLFNCFLFGISCDSSRRLLEGFLPHLEDSSLEDHKKVTKYIKSLRRKVLSPERCFSLVRCIVELKDRSFLQIPESSRTKKPLTLFQCTILAFRFVMSDTDHDEFVLRKFNITLEGFQRFSPAITCFRKAMLKGSSFTEKHCDVLVPFLTSPNSHLTHLDLSHNNLGLSALKQLSKAFCDPKCQIQMLNLSHNDLHSQDMEFIKNVLSGSNLILKILDLSDNNLEDEGVKILSAGLRSAKCHLEVLKLSGCQIQEGVLKLLSSLKETLRELDLQYNDLGNIVEKKVCALKDKLPSLRIYTGGVCNHQPGLYKYAVTLTFDPRTANEYLYLSEDNTLAVCKRERQQLPANDERFEKCNQVLCCQPLSGRCFFTVDVIGTGVHMGVACKGIKRKGANDTVRLGRNKMSWCLCCSKTVYVAHDKKTKSLTKPLQTESTRKLGVFLDREAGSVSFYKFSPDSEPELLHMFDAEFPRDQELYAAFSIQEPDSSVCLRQASL</sequence>
<dbReference type="Gene3D" id="3.40.50.300">
    <property type="entry name" value="P-loop containing nucleotide triphosphate hydrolases"/>
    <property type="match status" value="1"/>
</dbReference>
<dbReference type="InterPro" id="IPR003879">
    <property type="entry name" value="Butyrophylin_SPRY"/>
</dbReference>
<dbReference type="GO" id="GO:0005737">
    <property type="term" value="C:cytoplasm"/>
    <property type="evidence" value="ECO:0007669"/>
    <property type="project" value="UniProtKB-SubCell"/>
</dbReference>
<feature type="compositionally biased region" description="Polar residues" evidence="7">
    <location>
        <begin position="1"/>
        <end position="10"/>
    </location>
</feature>
<feature type="compositionally biased region" description="Low complexity" evidence="7">
    <location>
        <begin position="87"/>
        <end position="100"/>
    </location>
</feature>
<dbReference type="SMART" id="SM00368">
    <property type="entry name" value="LRR_RI"/>
    <property type="match status" value="4"/>
</dbReference>
<evidence type="ECO:0000256" key="2">
    <source>
        <dbReference type="ARBA" id="ARBA00022490"/>
    </source>
</evidence>
<keyword evidence="6" id="KW-0067">ATP-binding</keyword>
<dbReference type="SUPFAM" id="SSF49899">
    <property type="entry name" value="Concanavalin A-like lectins/glucanases"/>
    <property type="match status" value="1"/>
</dbReference>
<evidence type="ECO:0000256" key="3">
    <source>
        <dbReference type="ARBA" id="ARBA00022614"/>
    </source>
</evidence>
<dbReference type="Gene3D" id="2.60.120.920">
    <property type="match status" value="1"/>
</dbReference>
<evidence type="ECO:0008006" key="12">
    <source>
        <dbReference type="Google" id="ProtNLM"/>
    </source>
</evidence>
<evidence type="ECO:0000256" key="1">
    <source>
        <dbReference type="ARBA" id="ARBA00004496"/>
    </source>
</evidence>
<dbReference type="AlphaFoldDB" id="A0A8C1PB15"/>
<protein>
    <recommendedName>
        <fullName evidence="12">NACHT, LRR and PYD domains-containing protein 3-like</fullName>
    </recommendedName>
</protein>
<dbReference type="PANTHER" id="PTHR24106">
    <property type="entry name" value="NACHT, LRR AND CARD DOMAINS-CONTAINING"/>
    <property type="match status" value="1"/>
</dbReference>
<evidence type="ECO:0000259" key="9">
    <source>
        <dbReference type="PROSITE" id="PS50837"/>
    </source>
</evidence>
<evidence type="ECO:0000259" key="8">
    <source>
        <dbReference type="PROSITE" id="PS50188"/>
    </source>
</evidence>
<dbReference type="SMART" id="SM00449">
    <property type="entry name" value="SPRY"/>
    <property type="match status" value="1"/>
</dbReference>
<keyword evidence="11" id="KW-1185">Reference proteome</keyword>
<dbReference type="PRINTS" id="PR01407">
    <property type="entry name" value="BUTYPHLNCDUF"/>
</dbReference>
<dbReference type="InterPro" id="IPR001870">
    <property type="entry name" value="B30.2/SPRY"/>
</dbReference>
<feature type="domain" description="B30.2/SPRY" evidence="8">
    <location>
        <begin position="919"/>
        <end position="1118"/>
    </location>
</feature>
<reference evidence="10" key="2">
    <citation type="submission" date="2025-09" db="UniProtKB">
        <authorList>
            <consortium name="Ensembl"/>
        </authorList>
    </citation>
    <scope>IDENTIFICATION</scope>
</reference>
<keyword evidence="3" id="KW-0433">Leucine-rich repeat</keyword>
<dbReference type="Gene3D" id="3.80.10.10">
    <property type="entry name" value="Ribonuclease Inhibitor"/>
    <property type="match status" value="1"/>
</dbReference>
<dbReference type="PROSITE" id="PS51450">
    <property type="entry name" value="LRR"/>
    <property type="match status" value="1"/>
</dbReference>
<evidence type="ECO:0000313" key="11">
    <source>
        <dbReference type="Proteomes" id="UP000694427"/>
    </source>
</evidence>
<evidence type="ECO:0000256" key="5">
    <source>
        <dbReference type="ARBA" id="ARBA00022741"/>
    </source>
</evidence>
<dbReference type="InterPro" id="IPR013320">
    <property type="entry name" value="ConA-like_dom_sf"/>
</dbReference>
<evidence type="ECO:0000256" key="7">
    <source>
        <dbReference type="SAM" id="MobiDB-lite"/>
    </source>
</evidence>
<dbReference type="Pfam" id="PF13516">
    <property type="entry name" value="LRR_6"/>
    <property type="match status" value="3"/>
</dbReference>
<dbReference type="Pfam" id="PF05729">
    <property type="entry name" value="NACHT"/>
    <property type="match status" value="1"/>
</dbReference>
<accession>A0A8C1PB15</accession>
<dbReference type="FunFam" id="3.40.50.300:FF:000210">
    <property type="entry name" value="Si:dkey-16p6.1"/>
    <property type="match status" value="1"/>
</dbReference>